<dbReference type="PROSITE" id="PS51371">
    <property type="entry name" value="CBS"/>
    <property type="match status" value="2"/>
</dbReference>
<dbReference type="PANTHER" id="PTHR43080:SF2">
    <property type="entry name" value="CBS DOMAIN-CONTAINING PROTEIN"/>
    <property type="match status" value="1"/>
</dbReference>
<dbReference type="RefSeq" id="WP_078746556.1">
    <property type="nucleotide sequence ID" value="NZ_FUXG01000031.1"/>
</dbReference>
<evidence type="ECO:0000313" key="5">
    <source>
        <dbReference type="EMBL" id="OPX54272.1"/>
    </source>
</evidence>
<dbReference type="EMBL" id="MTSM01000030">
    <property type="protein sequence ID" value="OPX54272.1"/>
    <property type="molecule type" value="Genomic_DNA"/>
</dbReference>
<evidence type="ECO:0000313" key="6">
    <source>
        <dbReference type="Proteomes" id="UP000191418"/>
    </source>
</evidence>
<comment type="caution">
    <text evidence="5">The sequence shown here is derived from an EMBL/GenBank/DDBJ whole genome shotgun (WGS) entry which is preliminary data.</text>
</comment>
<dbReference type="SUPFAM" id="SSF54631">
    <property type="entry name" value="CBS-domain pair"/>
    <property type="match status" value="1"/>
</dbReference>
<dbReference type="InterPro" id="IPR000644">
    <property type="entry name" value="CBS_dom"/>
</dbReference>
<evidence type="ECO:0000256" key="1">
    <source>
        <dbReference type="ARBA" id="ARBA00023122"/>
    </source>
</evidence>
<dbReference type="Proteomes" id="UP000191418">
    <property type="component" value="Unassembled WGS sequence"/>
</dbReference>
<keyword evidence="1 2" id="KW-0129">CBS domain</keyword>
<evidence type="ECO:0000259" key="4">
    <source>
        <dbReference type="PROSITE" id="PS51371"/>
    </source>
</evidence>
<dbReference type="SMART" id="SM00116">
    <property type="entry name" value="CBS"/>
    <property type="match status" value="2"/>
</dbReference>
<evidence type="ECO:0000256" key="3">
    <source>
        <dbReference type="SAM" id="MobiDB-lite"/>
    </source>
</evidence>
<evidence type="ECO:0000256" key="2">
    <source>
        <dbReference type="PROSITE-ProRule" id="PRU00703"/>
    </source>
</evidence>
<proteinExistence type="predicted"/>
<sequence length="239" mass="26710">MVFAVYEQGMRIQTPRQTLLGQQGVSALQKSHRTRRATDTDSDSSHLERLAEQPFIQFSKMVQQATDKSSDSEKKPSSDQAQKALSAYRSTVKANSPKITKVTAQLIMSTPVFSIGFDQSLQHGWQLMRQHKISHLILVNKRGALMGMVTDKDILKATSGVSHIDLSEHSPDEVMLSNLVSRKLITVNPEAELMELASVMLEQQLSALPVVTEQDELKGIITRTDLIQAVVSQHLEIWY</sequence>
<protein>
    <recommendedName>
        <fullName evidence="4">CBS domain-containing protein</fullName>
    </recommendedName>
</protein>
<feature type="domain" description="CBS" evidence="4">
    <location>
        <begin position="108"/>
        <end position="166"/>
    </location>
</feature>
<dbReference type="PANTHER" id="PTHR43080">
    <property type="entry name" value="CBS DOMAIN-CONTAINING PROTEIN CBSX3, MITOCHONDRIAL"/>
    <property type="match status" value="1"/>
</dbReference>
<dbReference type="Pfam" id="PF00571">
    <property type="entry name" value="CBS"/>
    <property type="match status" value="2"/>
</dbReference>
<feature type="region of interest" description="Disordered" evidence="3">
    <location>
        <begin position="62"/>
        <end position="89"/>
    </location>
</feature>
<dbReference type="InterPro" id="IPR051257">
    <property type="entry name" value="Diverse_CBS-Domain"/>
</dbReference>
<dbReference type="STRING" id="64969.SAMN02745127_03049"/>
<feature type="compositionally biased region" description="Basic and acidic residues" evidence="3">
    <location>
        <begin position="68"/>
        <end position="77"/>
    </location>
</feature>
<feature type="compositionally biased region" description="Polar residues" evidence="3">
    <location>
        <begin position="80"/>
        <end position="89"/>
    </location>
</feature>
<dbReference type="InterPro" id="IPR046342">
    <property type="entry name" value="CBS_dom_sf"/>
</dbReference>
<reference evidence="5 6" key="1">
    <citation type="submission" date="2017-01" db="EMBL/GenBank/DDBJ databases">
        <title>Genome Sequencing of a Marine Spirillum, Oceanospirillum multiglobuliferum ATCC 33336, from Japan.</title>
        <authorList>
            <person name="Carney J.G."/>
            <person name="Trachtenberg A.M."/>
            <person name="Rheaume B.A."/>
            <person name="Linnane J.D."/>
            <person name="Pitts N.L."/>
            <person name="Mykles D.L."/>
            <person name="Maclea K.S."/>
        </authorList>
    </citation>
    <scope>NUCLEOTIDE SEQUENCE [LARGE SCALE GENOMIC DNA]</scope>
    <source>
        <strain evidence="5 6">ATCC 33336</strain>
    </source>
</reference>
<gene>
    <name evidence="5" type="ORF">BTE48_15170</name>
</gene>
<feature type="domain" description="CBS" evidence="4">
    <location>
        <begin position="180"/>
        <end position="237"/>
    </location>
</feature>
<name>A0A1T4SGM3_9GAMM</name>
<dbReference type="AlphaFoldDB" id="A0A1T4SGM3"/>
<dbReference type="Gene3D" id="3.10.580.10">
    <property type="entry name" value="CBS-domain"/>
    <property type="match status" value="1"/>
</dbReference>
<keyword evidence="6" id="KW-1185">Reference proteome</keyword>
<organism evidence="5 6">
    <name type="scientific">Oceanospirillum multiglobuliferum</name>
    <dbReference type="NCBI Taxonomy" id="64969"/>
    <lineage>
        <taxon>Bacteria</taxon>
        <taxon>Pseudomonadati</taxon>
        <taxon>Pseudomonadota</taxon>
        <taxon>Gammaproteobacteria</taxon>
        <taxon>Oceanospirillales</taxon>
        <taxon>Oceanospirillaceae</taxon>
        <taxon>Oceanospirillum</taxon>
    </lineage>
</organism>
<accession>A0A1T4SGM3</accession>
<dbReference type="OrthoDB" id="5801368at2"/>